<reference evidence="1" key="1">
    <citation type="submission" date="2010-07" db="EMBL/GenBank/DDBJ databases">
        <authorList>
            <consortium name="CONSOLIDER consortium CSD2007-00005"/>
            <person name="Guazzaroni M.-E."/>
            <person name="Richter M."/>
            <person name="Garcia-Salamanca A."/>
            <person name="Yarza P."/>
            <person name="Ferrer M."/>
        </authorList>
    </citation>
    <scope>NUCLEOTIDE SEQUENCE</scope>
</reference>
<dbReference type="EMBL" id="ADZX01000424">
    <property type="protein sequence ID" value="EFK96676.1"/>
    <property type="molecule type" value="Genomic_DNA"/>
</dbReference>
<accession>D9PIC4</accession>
<gene>
    <name evidence="1" type="ORF">LDC_1280</name>
</gene>
<protein>
    <submittedName>
        <fullName evidence="1">Constituent protein</fullName>
    </submittedName>
</protein>
<organism evidence="1">
    <name type="scientific">sediment metagenome</name>
    <dbReference type="NCBI Taxonomy" id="749907"/>
    <lineage>
        <taxon>unclassified sequences</taxon>
        <taxon>metagenomes</taxon>
        <taxon>ecological metagenomes</taxon>
    </lineage>
</organism>
<proteinExistence type="predicted"/>
<name>D9PIC4_9ZZZZ</name>
<comment type="caution">
    <text evidence="1">The sequence shown here is derived from an EMBL/GenBank/DDBJ whole genome shotgun (WGS) entry which is preliminary data.</text>
</comment>
<reference evidence="1" key="2">
    <citation type="journal article" date="2011" name="Microb. Ecol.">
        <title>Taxonomic and Functional Metagenomic Profiling of the Microbial Community in the Anoxic Sediment of a Sub-saline Shallow Lake (Laguna de Carrizo, Central Spain).</title>
        <authorList>
            <person name="Ferrer M."/>
            <person name="Guazzaroni M.E."/>
            <person name="Richter M."/>
            <person name="Garcia-Salamanca A."/>
            <person name="Yarza P."/>
            <person name="Suarez-Suarez A."/>
            <person name="Solano J."/>
            <person name="Alcaide M."/>
            <person name="van Dillewijn P."/>
            <person name="Molina-Henares M.A."/>
            <person name="Lopez-Cortes N."/>
            <person name="Al-Ramahi Y."/>
            <person name="Guerrero C."/>
            <person name="Acosta A."/>
            <person name="de Eugenio L.I."/>
            <person name="Martinez V."/>
            <person name="Marques S."/>
            <person name="Rojo F."/>
            <person name="Santero E."/>
            <person name="Genilloud O."/>
            <person name="Perez-Perez J."/>
            <person name="Rossello-Mora R."/>
            <person name="Ramos J.L."/>
        </authorList>
    </citation>
    <scope>NUCLEOTIDE SEQUENCE</scope>
</reference>
<dbReference type="AlphaFoldDB" id="D9PIC4"/>
<sequence>MLVKLEIPPGVYRNATEYSAAGRWYDTNLIRWIDGLMMPIGGWQKFSLTPVTGTCRGLFSWRDNDNYRWLAIGTNEKLYVHDEGALHDITPVGFVAGQADSLPGLGYGTLDYGEQEYGTERTGTSGITLEAATWSFDSWGENLVGCSTGDGKVYEWSGTTSSPAAVISNAPTNNRFVFVSEQRHLVILGAGGEPRTVQWSDAEDNTDWTPTSSNQAGDFLLSTNGHLRCAVKTRGETLILTSTDAHVMRFVGSPLVFAFERVGTQCGVAGPNAATSVNGTVAWMGSDAKFYVYNGVVQNIPCEIEDWVEAQFNKIKQTEVYCGTLAEHSEVWWFFPANDGETKYAVWNYKANIWYIGELDRTAWLDRGVWGNPVAVSSDGYLYLQENGNTDSGVTRAASIYAKAGYMEIGSGDNIMDVLQILPDEQTSGNVNVTIKTRFVPNGTEYTYGPYTVRSDGYTDTRAAGRQASITIQAVDDADWRVGTYRADVKASGAR</sequence>
<evidence type="ECO:0000313" key="1">
    <source>
        <dbReference type="EMBL" id="EFK96676.1"/>
    </source>
</evidence>